<dbReference type="Proteomes" id="UP000237347">
    <property type="component" value="Unassembled WGS sequence"/>
</dbReference>
<sequence>MDKVYKADDLVTSTNIVVGVIRDGLARCCHLSLQAVEVEVDASVAVSLLSQDVHTNGEFSSLIDDCRNLMKNIHQVWLKQCFREANRCADALAKFGTTMEEDFTMFESPPVFIINLLHSDKMGLT</sequence>
<dbReference type="InterPro" id="IPR036397">
    <property type="entry name" value="RNaseH_sf"/>
</dbReference>
<dbReference type="Pfam" id="PF13456">
    <property type="entry name" value="RVT_3"/>
    <property type="match status" value="1"/>
</dbReference>
<dbReference type="Gene3D" id="3.30.420.10">
    <property type="entry name" value="Ribonuclease H-like superfamily/Ribonuclease H"/>
    <property type="match status" value="1"/>
</dbReference>
<evidence type="ECO:0000313" key="3">
    <source>
        <dbReference type="Proteomes" id="UP000237347"/>
    </source>
</evidence>
<keyword evidence="3" id="KW-1185">Reference proteome</keyword>
<feature type="domain" description="RNase H type-1" evidence="1">
    <location>
        <begin position="22"/>
        <end position="95"/>
    </location>
</feature>
<proteinExistence type="predicted"/>
<dbReference type="InterPro" id="IPR053151">
    <property type="entry name" value="RNase_H-like"/>
</dbReference>
<gene>
    <name evidence="2" type="ORF">CFP56_037344</name>
</gene>
<comment type="caution">
    <text evidence="2">The sequence shown here is derived from an EMBL/GenBank/DDBJ whole genome shotgun (WGS) entry which is preliminary data.</text>
</comment>
<evidence type="ECO:0000313" key="2">
    <source>
        <dbReference type="EMBL" id="KAK7821734.1"/>
    </source>
</evidence>
<dbReference type="GO" id="GO:0003676">
    <property type="term" value="F:nucleic acid binding"/>
    <property type="evidence" value="ECO:0007669"/>
    <property type="project" value="InterPro"/>
</dbReference>
<organism evidence="2 3">
    <name type="scientific">Quercus suber</name>
    <name type="common">Cork oak</name>
    <dbReference type="NCBI Taxonomy" id="58331"/>
    <lineage>
        <taxon>Eukaryota</taxon>
        <taxon>Viridiplantae</taxon>
        <taxon>Streptophyta</taxon>
        <taxon>Embryophyta</taxon>
        <taxon>Tracheophyta</taxon>
        <taxon>Spermatophyta</taxon>
        <taxon>Magnoliopsida</taxon>
        <taxon>eudicotyledons</taxon>
        <taxon>Gunneridae</taxon>
        <taxon>Pentapetalae</taxon>
        <taxon>rosids</taxon>
        <taxon>fabids</taxon>
        <taxon>Fagales</taxon>
        <taxon>Fagaceae</taxon>
        <taxon>Quercus</taxon>
    </lineage>
</organism>
<accession>A0AAW0J4L6</accession>
<reference evidence="2 3" key="1">
    <citation type="journal article" date="2018" name="Sci. Data">
        <title>The draft genome sequence of cork oak.</title>
        <authorList>
            <person name="Ramos A.M."/>
            <person name="Usie A."/>
            <person name="Barbosa P."/>
            <person name="Barros P.M."/>
            <person name="Capote T."/>
            <person name="Chaves I."/>
            <person name="Simoes F."/>
            <person name="Abreu I."/>
            <person name="Carrasquinho I."/>
            <person name="Faro C."/>
            <person name="Guimaraes J.B."/>
            <person name="Mendonca D."/>
            <person name="Nobrega F."/>
            <person name="Rodrigues L."/>
            <person name="Saibo N.J.M."/>
            <person name="Varela M.C."/>
            <person name="Egas C."/>
            <person name="Matos J."/>
            <person name="Miguel C.M."/>
            <person name="Oliveira M.M."/>
            <person name="Ricardo C.P."/>
            <person name="Goncalves S."/>
        </authorList>
    </citation>
    <scope>NUCLEOTIDE SEQUENCE [LARGE SCALE GENOMIC DNA]</scope>
    <source>
        <strain evidence="3">cv. HL8</strain>
    </source>
</reference>
<name>A0AAW0J4L6_QUESU</name>
<protein>
    <submittedName>
        <fullName evidence="2">Ribonuclease h protein</fullName>
    </submittedName>
</protein>
<evidence type="ECO:0000259" key="1">
    <source>
        <dbReference type="Pfam" id="PF13456"/>
    </source>
</evidence>
<dbReference type="EMBL" id="PKMF04000691">
    <property type="protein sequence ID" value="KAK7821734.1"/>
    <property type="molecule type" value="Genomic_DNA"/>
</dbReference>
<dbReference type="CDD" id="cd06222">
    <property type="entry name" value="RNase_H_like"/>
    <property type="match status" value="1"/>
</dbReference>
<dbReference type="InterPro" id="IPR002156">
    <property type="entry name" value="RNaseH_domain"/>
</dbReference>
<dbReference type="PANTHER" id="PTHR47723:SF19">
    <property type="entry name" value="POLYNUCLEOTIDYL TRANSFERASE, RIBONUCLEASE H-LIKE SUPERFAMILY PROTEIN"/>
    <property type="match status" value="1"/>
</dbReference>
<dbReference type="AlphaFoldDB" id="A0AAW0J4L6"/>
<dbReference type="PANTHER" id="PTHR47723">
    <property type="entry name" value="OS05G0353850 PROTEIN"/>
    <property type="match status" value="1"/>
</dbReference>
<dbReference type="GO" id="GO:0004523">
    <property type="term" value="F:RNA-DNA hybrid ribonuclease activity"/>
    <property type="evidence" value="ECO:0007669"/>
    <property type="project" value="InterPro"/>
</dbReference>
<dbReference type="InterPro" id="IPR044730">
    <property type="entry name" value="RNase_H-like_dom_plant"/>
</dbReference>